<dbReference type="RefSeq" id="WP_087145608.1">
    <property type="nucleotide sequence ID" value="NZ_FUKJ01000019.1"/>
</dbReference>
<organism evidence="3 4">
    <name type="scientific">Crenothrix polyspora</name>
    <dbReference type="NCBI Taxonomy" id="360316"/>
    <lineage>
        <taxon>Bacteria</taxon>
        <taxon>Pseudomonadati</taxon>
        <taxon>Pseudomonadota</taxon>
        <taxon>Gammaproteobacteria</taxon>
        <taxon>Methylococcales</taxon>
        <taxon>Crenotrichaceae</taxon>
        <taxon>Crenothrix</taxon>
    </lineage>
</organism>
<gene>
    <name evidence="3" type="ORF">CRENPOLYSF2_1150015</name>
</gene>
<dbReference type="PROSITE" id="PS50846">
    <property type="entry name" value="HMA_2"/>
    <property type="match status" value="1"/>
</dbReference>
<dbReference type="GO" id="GO:0046872">
    <property type="term" value="F:metal ion binding"/>
    <property type="evidence" value="ECO:0007669"/>
    <property type="project" value="UniProtKB-KW"/>
</dbReference>
<dbReference type="PRINTS" id="PR00946">
    <property type="entry name" value="HGSCAVENGER"/>
</dbReference>
<dbReference type="CDD" id="cd00371">
    <property type="entry name" value="HMA"/>
    <property type="match status" value="1"/>
</dbReference>
<keyword evidence="1" id="KW-0479">Metal-binding</keyword>
<dbReference type="InterPro" id="IPR017969">
    <property type="entry name" value="Heavy-metal-associated_CS"/>
</dbReference>
<keyword evidence="4" id="KW-1185">Reference proteome</keyword>
<dbReference type="Gene3D" id="3.30.70.100">
    <property type="match status" value="1"/>
</dbReference>
<name>A0A1R4GZH3_9GAMM</name>
<dbReference type="Proteomes" id="UP000195442">
    <property type="component" value="Unassembled WGS sequence"/>
</dbReference>
<evidence type="ECO:0000256" key="1">
    <source>
        <dbReference type="ARBA" id="ARBA00022723"/>
    </source>
</evidence>
<dbReference type="OrthoDB" id="9814359at2"/>
<dbReference type="AlphaFoldDB" id="A0A1R4GZH3"/>
<dbReference type="SUPFAM" id="SSF55008">
    <property type="entry name" value="HMA, heavy metal-associated domain"/>
    <property type="match status" value="1"/>
</dbReference>
<dbReference type="PROSITE" id="PS01047">
    <property type="entry name" value="HMA_1"/>
    <property type="match status" value="1"/>
</dbReference>
<accession>A0A1R4GZH3</accession>
<evidence type="ECO:0000259" key="2">
    <source>
        <dbReference type="PROSITE" id="PS50846"/>
    </source>
</evidence>
<evidence type="ECO:0000313" key="3">
    <source>
        <dbReference type="EMBL" id="SJM89386.1"/>
    </source>
</evidence>
<evidence type="ECO:0000313" key="4">
    <source>
        <dbReference type="Proteomes" id="UP000195442"/>
    </source>
</evidence>
<dbReference type="InterPro" id="IPR006121">
    <property type="entry name" value="HMA_dom"/>
</dbReference>
<dbReference type="Pfam" id="PF00403">
    <property type="entry name" value="HMA"/>
    <property type="match status" value="1"/>
</dbReference>
<dbReference type="InterPro" id="IPR001802">
    <property type="entry name" value="MerP/CopZ"/>
</dbReference>
<feature type="domain" description="HMA" evidence="2">
    <location>
        <begin position="3"/>
        <end position="69"/>
    </location>
</feature>
<proteinExistence type="predicted"/>
<dbReference type="EMBL" id="FUKJ01000019">
    <property type="protein sequence ID" value="SJM89386.1"/>
    <property type="molecule type" value="Genomic_DNA"/>
</dbReference>
<reference evidence="4" key="1">
    <citation type="submission" date="2017-02" db="EMBL/GenBank/DDBJ databases">
        <authorList>
            <person name="Daims H."/>
        </authorList>
    </citation>
    <scope>NUCLEOTIDE SEQUENCE [LARGE SCALE GENOMIC DNA]</scope>
</reference>
<dbReference type="InterPro" id="IPR036163">
    <property type="entry name" value="HMA_dom_sf"/>
</dbReference>
<protein>
    <submittedName>
        <fullName evidence="3">Copper chaperone</fullName>
    </submittedName>
</protein>
<sequence>MIESVVLTVSGMKCGGCETNVNSKLGAVDGVVAVKASSKDKNVSVEFDTDKTSLEAIKAAIQAAGYSVQ</sequence>